<feature type="compositionally biased region" description="Basic residues" evidence="1">
    <location>
        <begin position="72"/>
        <end position="81"/>
    </location>
</feature>
<proteinExistence type="predicted"/>
<keyword evidence="3" id="KW-1185">Reference proteome</keyword>
<accession>A0AAJ0MAS5</accession>
<evidence type="ECO:0000313" key="3">
    <source>
        <dbReference type="Proteomes" id="UP001275084"/>
    </source>
</evidence>
<reference evidence="2" key="2">
    <citation type="submission" date="2023-06" db="EMBL/GenBank/DDBJ databases">
        <authorList>
            <consortium name="Lawrence Berkeley National Laboratory"/>
            <person name="Haridas S."/>
            <person name="Hensen N."/>
            <person name="Bonometti L."/>
            <person name="Westerberg I."/>
            <person name="Brannstrom I.O."/>
            <person name="Guillou S."/>
            <person name="Cros-Aarteil S."/>
            <person name="Calhoun S."/>
            <person name="Kuo A."/>
            <person name="Mondo S."/>
            <person name="Pangilinan J."/>
            <person name="Riley R."/>
            <person name="Labutti K."/>
            <person name="Andreopoulos B."/>
            <person name="Lipzen A."/>
            <person name="Chen C."/>
            <person name="Yanf M."/>
            <person name="Daum C."/>
            <person name="Ng V."/>
            <person name="Clum A."/>
            <person name="Steindorff A."/>
            <person name="Ohm R."/>
            <person name="Martin F."/>
            <person name="Silar P."/>
            <person name="Natvig D."/>
            <person name="Lalanne C."/>
            <person name="Gautier V."/>
            <person name="Ament-Velasquez S.L."/>
            <person name="Kruys A."/>
            <person name="Hutchinson M.I."/>
            <person name="Powell A.J."/>
            <person name="Barry K."/>
            <person name="Miller A.N."/>
            <person name="Grigoriev I.V."/>
            <person name="Debuchy R."/>
            <person name="Gladieux P."/>
            <person name="Thoren M.H."/>
            <person name="Johannesson H."/>
        </authorList>
    </citation>
    <scope>NUCLEOTIDE SEQUENCE</scope>
    <source>
        <strain evidence="2">CBS 955.72</strain>
    </source>
</reference>
<evidence type="ECO:0000313" key="2">
    <source>
        <dbReference type="EMBL" id="KAK3346174.1"/>
    </source>
</evidence>
<feature type="region of interest" description="Disordered" evidence="1">
    <location>
        <begin position="41"/>
        <end position="84"/>
    </location>
</feature>
<evidence type="ECO:0000256" key="1">
    <source>
        <dbReference type="SAM" id="MobiDB-lite"/>
    </source>
</evidence>
<gene>
    <name evidence="2" type="ORF">B0T25DRAFT_270818</name>
</gene>
<dbReference type="Proteomes" id="UP001275084">
    <property type="component" value="Unassembled WGS sequence"/>
</dbReference>
<protein>
    <submittedName>
        <fullName evidence="2">Uncharacterized protein</fullName>
    </submittedName>
</protein>
<reference evidence="2" key="1">
    <citation type="journal article" date="2023" name="Mol. Phylogenet. Evol.">
        <title>Genome-scale phylogeny and comparative genomics of the fungal order Sordariales.</title>
        <authorList>
            <person name="Hensen N."/>
            <person name="Bonometti L."/>
            <person name="Westerberg I."/>
            <person name="Brannstrom I.O."/>
            <person name="Guillou S."/>
            <person name="Cros-Aarteil S."/>
            <person name="Calhoun S."/>
            <person name="Haridas S."/>
            <person name="Kuo A."/>
            <person name="Mondo S."/>
            <person name="Pangilinan J."/>
            <person name="Riley R."/>
            <person name="LaButti K."/>
            <person name="Andreopoulos B."/>
            <person name="Lipzen A."/>
            <person name="Chen C."/>
            <person name="Yan M."/>
            <person name="Daum C."/>
            <person name="Ng V."/>
            <person name="Clum A."/>
            <person name="Steindorff A."/>
            <person name="Ohm R.A."/>
            <person name="Martin F."/>
            <person name="Silar P."/>
            <person name="Natvig D.O."/>
            <person name="Lalanne C."/>
            <person name="Gautier V."/>
            <person name="Ament-Velasquez S.L."/>
            <person name="Kruys A."/>
            <person name="Hutchinson M.I."/>
            <person name="Powell A.J."/>
            <person name="Barry K."/>
            <person name="Miller A.N."/>
            <person name="Grigoriev I.V."/>
            <person name="Debuchy R."/>
            <person name="Gladieux P."/>
            <person name="Hiltunen Thoren M."/>
            <person name="Johannesson H."/>
        </authorList>
    </citation>
    <scope>NUCLEOTIDE SEQUENCE</scope>
    <source>
        <strain evidence="2">CBS 955.72</strain>
    </source>
</reference>
<name>A0AAJ0MAS5_9PEZI</name>
<feature type="compositionally biased region" description="Basic and acidic residues" evidence="1">
    <location>
        <begin position="58"/>
        <end position="71"/>
    </location>
</feature>
<dbReference type="AlphaFoldDB" id="A0AAJ0MAS5"/>
<comment type="caution">
    <text evidence="2">The sequence shown here is derived from an EMBL/GenBank/DDBJ whole genome shotgun (WGS) entry which is preliminary data.</text>
</comment>
<dbReference type="EMBL" id="JAUIQD010000006">
    <property type="protein sequence ID" value="KAK3346174.1"/>
    <property type="molecule type" value="Genomic_DNA"/>
</dbReference>
<organism evidence="2 3">
    <name type="scientific">Lasiosphaeria hispida</name>
    <dbReference type="NCBI Taxonomy" id="260671"/>
    <lineage>
        <taxon>Eukaryota</taxon>
        <taxon>Fungi</taxon>
        <taxon>Dikarya</taxon>
        <taxon>Ascomycota</taxon>
        <taxon>Pezizomycotina</taxon>
        <taxon>Sordariomycetes</taxon>
        <taxon>Sordariomycetidae</taxon>
        <taxon>Sordariales</taxon>
        <taxon>Lasiosphaeriaceae</taxon>
        <taxon>Lasiosphaeria</taxon>
    </lineage>
</organism>
<sequence length="140" mass="16022">MRPYSLPSALRPLRTYATGSRSRLKPALSLEHVRPIFTQSRGRKVELTKPDSSSSGRESCHFTEPHSEARARYRTRRRKPRRDGLCGRSLRDIAESQTLFVPCCLLSAAIRTDTNKSHIRYLLSTGKTEWEGMERYISGL</sequence>